<organism evidence="3 4">
    <name type="scientific">Hyaloperonospora brassicae</name>
    <name type="common">Brassica downy mildew</name>
    <name type="synonym">Peronospora brassicae</name>
    <dbReference type="NCBI Taxonomy" id="162125"/>
    <lineage>
        <taxon>Eukaryota</taxon>
        <taxon>Sar</taxon>
        <taxon>Stramenopiles</taxon>
        <taxon>Oomycota</taxon>
        <taxon>Peronosporomycetes</taxon>
        <taxon>Peronosporales</taxon>
        <taxon>Peronosporaceae</taxon>
        <taxon>Hyaloperonospora</taxon>
    </lineage>
</organism>
<feature type="compositionally biased region" description="Basic and acidic residues" evidence="2">
    <location>
        <begin position="264"/>
        <end position="273"/>
    </location>
</feature>
<keyword evidence="1" id="KW-0175">Coiled coil</keyword>
<comment type="caution">
    <text evidence="3">The sequence shown here is derived from an EMBL/GenBank/DDBJ whole genome shotgun (WGS) entry which is preliminary data.</text>
</comment>
<feature type="compositionally biased region" description="Pro residues" evidence="2">
    <location>
        <begin position="206"/>
        <end position="215"/>
    </location>
</feature>
<keyword evidence="4" id="KW-1185">Reference proteome</keyword>
<feature type="coiled-coil region" evidence="1">
    <location>
        <begin position="281"/>
        <end position="308"/>
    </location>
</feature>
<dbReference type="PANTHER" id="PTHR37558:SF1">
    <property type="entry name" value="HTH CENPB-TYPE DOMAIN-CONTAINING PROTEIN"/>
    <property type="match status" value="1"/>
</dbReference>
<evidence type="ECO:0000256" key="1">
    <source>
        <dbReference type="SAM" id="Coils"/>
    </source>
</evidence>
<dbReference type="AlphaFoldDB" id="A0AAV0TKF5"/>
<feature type="compositionally biased region" description="Low complexity" evidence="2">
    <location>
        <begin position="218"/>
        <end position="242"/>
    </location>
</feature>
<reference evidence="3" key="1">
    <citation type="submission" date="2022-12" db="EMBL/GenBank/DDBJ databases">
        <authorList>
            <person name="Webb A."/>
        </authorList>
    </citation>
    <scope>NUCLEOTIDE SEQUENCE</scope>
    <source>
        <strain evidence="3">Hp1</strain>
    </source>
</reference>
<name>A0AAV0TKF5_HYABA</name>
<evidence type="ECO:0000313" key="4">
    <source>
        <dbReference type="Proteomes" id="UP001162031"/>
    </source>
</evidence>
<gene>
    <name evidence="3" type="ORF">HBR001_LOCUS2549</name>
</gene>
<feature type="region of interest" description="Disordered" evidence="2">
    <location>
        <begin position="194"/>
        <end position="276"/>
    </location>
</feature>
<dbReference type="EMBL" id="CANTFL010000361">
    <property type="protein sequence ID" value="CAI5721093.1"/>
    <property type="molecule type" value="Genomic_DNA"/>
</dbReference>
<dbReference type="PANTHER" id="PTHR37558">
    <property type="entry name" value="HTH CENPB-TYPE DOMAIN-CONTAINING PROTEIN"/>
    <property type="match status" value="1"/>
</dbReference>
<sequence>MMHDEPPQPLHEQPPQPQHEHKLEVTDDVRHDAEDDDDDDDGAGGKRRLFRFKPAFDVVLAREVIRCFPWAAGYGRTRSAWMNVAARVQSTLESMKGVAFTRGSALDHAIVKRRVDMLLEAFRKHEMSSLRGSGTPEEFDMRNKLLAILTRVVDEQTLNKGAMREKRVQAALQVAQHSLEELESSVAMLVPSSAGLTSSPAVSTPPTIPLMPIAPAPASTSTGAVSRGSSSSSPVQQTAAVSRSDSNKRSSRTTSAFASSSSTHETKRPRTDKTAVSMDVALDLEEQKLRLEERRVALEEERLAWEKQKAQQDGQERQALLDVLRAQGSLVAELLVHLRTPKEALDSHDL</sequence>
<feature type="compositionally biased region" description="Basic and acidic residues" evidence="2">
    <location>
        <begin position="18"/>
        <end position="33"/>
    </location>
</feature>
<evidence type="ECO:0000256" key="2">
    <source>
        <dbReference type="SAM" id="MobiDB-lite"/>
    </source>
</evidence>
<accession>A0AAV0TKF5</accession>
<feature type="compositionally biased region" description="Polar residues" evidence="2">
    <location>
        <begin position="194"/>
        <end position="205"/>
    </location>
</feature>
<protein>
    <recommendedName>
        <fullName evidence="5">BAG domain-containing protein</fullName>
    </recommendedName>
</protein>
<dbReference type="Proteomes" id="UP001162031">
    <property type="component" value="Unassembled WGS sequence"/>
</dbReference>
<evidence type="ECO:0008006" key="5">
    <source>
        <dbReference type="Google" id="ProtNLM"/>
    </source>
</evidence>
<feature type="compositionally biased region" description="Pro residues" evidence="2">
    <location>
        <begin position="7"/>
        <end position="17"/>
    </location>
</feature>
<proteinExistence type="predicted"/>
<feature type="region of interest" description="Disordered" evidence="2">
    <location>
        <begin position="1"/>
        <end position="44"/>
    </location>
</feature>
<feature type="compositionally biased region" description="Low complexity" evidence="2">
    <location>
        <begin position="252"/>
        <end position="263"/>
    </location>
</feature>
<evidence type="ECO:0000313" key="3">
    <source>
        <dbReference type="EMBL" id="CAI5721093.1"/>
    </source>
</evidence>